<comment type="subcellular location">
    <subcellularLocation>
        <location evidence="1">Cell membrane</location>
        <topology evidence="1">Multi-pass membrane protein</topology>
    </subcellularLocation>
</comment>
<dbReference type="OrthoDB" id="1522724at2"/>
<dbReference type="GO" id="GO:0098797">
    <property type="term" value="C:plasma membrane protein complex"/>
    <property type="evidence" value="ECO:0007669"/>
    <property type="project" value="TreeGrafter"/>
</dbReference>
<name>A0A1M6FC73_9BACT</name>
<dbReference type="PANTHER" id="PTHR30489">
    <property type="entry name" value="LIPOPROTEIN-RELEASING SYSTEM TRANSMEMBRANE PROTEIN LOLE"/>
    <property type="match status" value="1"/>
</dbReference>
<feature type="transmembrane region" description="Helical" evidence="7">
    <location>
        <begin position="20"/>
        <end position="46"/>
    </location>
</feature>
<proteinExistence type="inferred from homology"/>
<keyword evidence="10" id="KW-0449">Lipoprotein</keyword>
<feature type="domain" description="MacB-like periplasmic core" evidence="9">
    <location>
        <begin position="25"/>
        <end position="246"/>
    </location>
</feature>
<dbReference type="InterPro" id="IPR003838">
    <property type="entry name" value="ABC3_permease_C"/>
</dbReference>
<comment type="similarity">
    <text evidence="2">Belongs to the ABC-4 integral membrane protein family. LolC/E subfamily.</text>
</comment>
<evidence type="ECO:0000256" key="5">
    <source>
        <dbReference type="ARBA" id="ARBA00022989"/>
    </source>
</evidence>
<evidence type="ECO:0000259" key="8">
    <source>
        <dbReference type="Pfam" id="PF02687"/>
    </source>
</evidence>
<evidence type="ECO:0000256" key="6">
    <source>
        <dbReference type="ARBA" id="ARBA00023136"/>
    </source>
</evidence>
<dbReference type="RefSeq" id="WP_073167833.1">
    <property type="nucleotide sequence ID" value="NZ_FQZE01000008.1"/>
</dbReference>
<sequence>MNLPLFIAKRYLVSKKKQNVINIISGISVAGIIVGTMALVIVLSVFNGFNSLIETFFSNFDPDIKITSERGKMFSTDDERFEKLKQLPDVIHYAEVIEEVALLKYNQQQYVAVVKGVPDNFARYTNIDTLIVDGDFLLNDNGISYAVVGQGVAYNLGLGLTFVDPIRLFVPQKGRPTAVNPARALNYDYIYPSGVFSVLEEIDSKYIIVPFNFAAELFESNNHISAIELGLNPDANAKKVQKEIESILGESFHVKNKYQQHDLIYKTMESEKWAAYLILVFILVVASFNMLGSLSMLIIDKKEDLFILRSMGANSTLIRRIFLFEGWMISFFGAIIGAILGILICWAQIEFELIGLPGAGSFIISAYPVKIIFSDILIILGIVFFIGFIASWYPVRFISQRYLLSESN</sequence>
<accession>A0A1M6FC73</accession>
<evidence type="ECO:0000256" key="1">
    <source>
        <dbReference type="ARBA" id="ARBA00004651"/>
    </source>
</evidence>
<evidence type="ECO:0000256" key="7">
    <source>
        <dbReference type="SAM" id="Phobius"/>
    </source>
</evidence>
<evidence type="ECO:0000313" key="11">
    <source>
        <dbReference type="Proteomes" id="UP000184050"/>
    </source>
</evidence>
<evidence type="ECO:0000256" key="3">
    <source>
        <dbReference type="ARBA" id="ARBA00022475"/>
    </source>
</evidence>
<feature type="transmembrane region" description="Helical" evidence="7">
    <location>
        <begin position="321"/>
        <end position="349"/>
    </location>
</feature>
<gene>
    <name evidence="10" type="ORF">SAMN05444280_108111</name>
</gene>
<evidence type="ECO:0000259" key="9">
    <source>
        <dbReference type="Pfam" id="PF12704"/>
    </source>
</evidence>
<dbReference type="InterPro" id="IPR051447">
    <property type="entry name" value="Lipoprotein-release_system"/>
</dbReference>
<keyword evidence="11" id="KW-1185">Reference proteome</keyword>
<feature type="domain" description="ABC3 transporter permease C-terminal" evidence="8">
    <location>
        <begin position="277"/>
        <end position="400"/>
    </location>
</feature>
<dbReference type="PANTHER" id="PTHR30489:SF0">
    <property type="entry name" value="LIPOPROTEIN-RELEASING SYSTEM TRANSMEMBRANE PROTEIN LOLE"/>
    <property type="match status" value="1"/>
</dbReference>
<protein>
    <submittedName>
        <fullName evidence="10">Lipoprotein-releasing system permease protein</fullName>
    </submittedName>
</protein>
<dbReference type="EMBL" id="FQZE01000008">
    <property type="protein sequence ID" value="SHI95272.1"/>
    <property type="molecule type" value="Genomic_DNA"/>
</dbReference>
<dbReference type="GO" id="GO:0044874">
    <property type="term" value="P:lipoprotein localization to outer membrane"/>
    <property type="evidence" value="ECO:0007669"/>
    <property type="project" value="TreeGrafter"/>
</dbReference>
<organism evidence="10 11">
    <name type="scientific">Tangfeifania diversioriginum</name>
    <dbReference type="NCBI Taxonomy" id="1168035"/>
    <lineage>
        <taxon>Bacteria</taxon>
        <taxon>Pseudomonadati</taxon>
        <taxon>Bacteroidota</taxon>
        <taxon>Bacteroidia</taxon>
        <taxon>Marinilabiliales</taxon>
        <taxon>Prolixibacteraceae</taxon>
        <taxon>Tangfeifania</taxon>
    </lineage>
</organism>
<keyword evidence="5 7" id="KW-1133">Transmembrane helix</keyword>
<keyword evidence="4 7" id="KW-0812">Transmembrane</keyword>
<feature type="transmembrane region" description="Helical" evidence="7">
    <location>
        <begin position="273"/>
        <end position="300"/>
    </location>
</feature>
<evidence type="ECO:0000256" key="2">
    <source>
        <dbReference type="ARBA" id="ARBA00005236"/>
    </source>
</evidence>
<feature type="transmembrane region" description="Helical" evidence="7">
    <location>
        <begin position="369"/>
        <end position="393"/>
    </location>
</feature>
<dbReference type="Pfam" id="PF02687">
    <property type="entry name" value="FtsX"/>
    <property type="match status" value="1"/>
</dbReference>
<dbReference type="Proteomes" id="UP000184050">
    <property type="component" value="Unassembled WGS sequence"/>
</dbReference>
<dbReference type="InterPro" id="IPR025857">
    <property type="entry name" value="MacB_PCD"/>
</dbReference>
<dbReference type="Pfam" id="PF12704">
    <property type="entry name" value="MacB_PCD"/>
    <property type="match status" value="1"/>
</dbReference>
<dbReference type="STRING" id="1168035.SAMN05444280_108111"/>
<dbReference type="AlphaFoldDB" id="A0A1M6FC73"/>
<evidence type="ECO:0000256" key="4">
    <source>
        <dbReference type="ARBA" id="ARBA00022692"/>
    </source>
</evidence>
<keyword evidence="6 7" id="KW-0472">Membrane</keyword>
<keyword evidence="3" id="KW-1003">Cell membrane</keyword>
<reference evidence="10 11" key="1">
    <citation type="submission" date="2016-11" db="EMBL/GenBank/DDBJ databases">
        <authorList>
            <person name="Jaros S."/>
            <person name="Januszkiewicz K."/>
            <person name="Wedrychowicz H."/>
        </authorList>
    </citation>
    <scope>NUCLEOTIDE SEQUENCE [LARGE SCALE GENOMIC DNA]</scope>
    <source>
        <strain evidence="10 11">DSM 27063</strain>
    </source>
</reference>
<evidence type="ECO:0000313" key="10">
    <source>
        <dbReference type="EMBL" id="SHI95272.1"/>
    </source>
</evidence>